<dbReference type="GO" id="GO:0009279">
    <property type="term" value="C:cell outer membrane"/>
    <property type="evidence" value="ECO:0007669"/>
    <property type="project" value="UniProtKB-SubCell"/>
</dbReference>
<dbReference type="Proteomes" id="UP000029556">
    <property type="component" value="Unassembled WGS sequence"/>
</dbReference>
<evidence type="ECO:0000256" key="2">
    <source>
        <dbReference type="ARBA" id="ARBA00022448"/>
    </source>
</evidence>
<feature type="domain" description="TonB-dependent receptor-like beta-barrel" evidence="12">
    <location>
        <begin position="301"/>
        <end position="664"/>
    </location>
</feature>
<keyword evidence="3" id="KW-1134">Transmembrane beta strand</keyword>
<comment type="similarity">
    <text evidence="10">Belongs to the TonB-dependent receptor family.</text>
</comment>
<reference evidence="14 15" key="1">
    <citation type="submission" date="2014-07" db="EMBL/GenBank/DDBJ databases">
        <authorList>
            <person name="McCorrison J."/>
            <person name="Sanka R."/>
            <person name="Torralba M."/>
            <person name="Gillis M."/>
            <person name="Haft D.H."/>
            <person name="Methe B."/>
            <person name="Sutton G."/>
            <person name="Nelson K.E."/>
        </authorList>
    </citation>
    <scope>NUCLEOTIDE SEQUENCE [LARGE SCALE GENOMIC DNA]</scope>
    <source>
        <strain evidence="14 15">DNF00853</strain>
    </source>
</reference>
<evidence type="ECO:0000256" key="1">
    <source>
        <dbReference type="ARBA" id="ARBA00004571"/>
    </source>
</evidence>
<proteinExistence type="inferred from homology"/>
<comment type="caution">
    <text evidence="14">The sequence shown here is derived from an EMBL/GenBank/DDBJ whole genome shotgun (WGS) entry which is preliminary data.</text>
</comment>
<feature type="signal peptide" evidence="11">
    <location>
        <begin position="1"/>
        <end position="22"/>
    </location>
</feature>
<gene>
    <name evidence="14" type="ORF">HMPREF2137_07185</name>
</gene>
<name>A0A095ZIM5_9BACT</name>
<evidence type="ECO:0000259" key="13">
    <source>
        <dbReference type="Pfam" id="PF07715"/>
    </source>
</evidence>
<dbReference type="PANTHER" id="PTHR30069:SF29">
    <property type="entry name" value="HEMOGLOBIN AND HEMOGLOBIN-HAPTOGLOBIN-BINDING PROTEIN 1-RELATED"/>
    <property type="match status" value="1"/>
</dbReference>
<dbReference type="InterPro" id="IPR000531">
    <property type="entry name" value="Beta-barrel_TonB"/>
</dbReference>
<evidence type="ECO:0000256" key="3">
    <source>
        <dbReference type="ARBA" id="ARBA00022452"/>
    </source>
</evidence>
<dbReference type="Gene3D" id="2.40.170.20">
    <property type="entry name" value="TonB-dependent receptor, beta-barrel domain"/>
    <property type="match status" value="1"/>
</dbReference>
<dbReference type="InterPro" id="IPR036942">
    <property type="entry name" value="Beta-barrel_TonB_sf"/>
</dbReference>
<keyword evidence="7 10" id="KW-0472">Membrane</keyword>
<keyword evidence="6 10" id="KW-0798">TonB box</keyword>
<dbReference type="SUPFAM" id="SSF49452">
    <property type="entry name" value="Starch-binding domain-like"/>
    <property type="match status" value="1"/>
</dbReference>
<keyword evidence="8" id="KW-0675">Receptor</keyword>
<evidence type="ECO:0000256" key="7">
    <source>
        <dbReference type="ARBA" id="ARBA00023136"/>
    </source>
</evidence>
<dbReference type="Pfam" id="PF07715">
    <property type="entry name" value="Plug"/>
    <property type="match status" value="1"/>
</dbReference>
<dbReference type="Gene3D" id="2.170.130.10">
    <property type="entry name" value="TonB-dependent receptor, plug domain"/>
    <property type="match status" value="1"/>
</dbReference>
<evidence type="ECO:0000256" key="10">
    <source>
        <dbReference type="RuleBase" id="RU003357"/>
    </source>
</evidence>
<dbReference type="GO" id="GO:0044718">
    <property type="term" value="P:siderophore transmembrane transport"/>
    <property type="evidence" value="ECO:0007669"/>
    <property type="project" value="TreeGrafter"/>
</dbReference>
<sequence>MKRLTVFIFFISISVLLNQAYAQSQGCKFAGKVTDEHGQAIELASVSLNNSLVAFTNKDGLFEFLNVPAGRYDYRITFVGYETVSGAVAINAHTPQLKVQMRELGLQLKTVEVTARQQAMGSKSLIGQDAIRHIQPKSVTDILQLVPGNLIENPTLNKLAQAHIREIDGDRNNALGALVVVDGTPVSNDANLQVLGTARFRASSGAQADGMSDQTTAGRGADLRTVSAGNVESVEVIRGIPSVEYGNLTSGMLIVKTKMGHTPWEVKAQADPFSKLLYVGKGFNLKRGGAVNFSADWSQSWADTRKHSNGYDRLTFTGGYSKTAGRNTFSIKGAFYSNINNRKDDPQYREMQLRFTNKNVGTRLSVSGKYHARSTFLSALSYNLSLQYSKTTDQHDNLVSNPDGVITDVRTPGIHPAIFKNKSYFSKYEILGAPLNLYGQVVGNKYLQLGTANYTNVKLGVEFVHSANHGKGLLFDMQNPPQSMGTQTLRPRAFKDIPALNTLSAFVSDKLSLQVFQRHLTVEGGLRVSNLFLNKRKSGGKRGMFVAEPRLNASYTLLNKTCNPWIDELSLTGGYGISNKMPTLMYLYPDNVYYDNVCLSKYGEREEDRLALLQTDVIGQVGNPDLMPTHTQKWECGLTFRIGKVRGFVTYYNERHHHEFGFESRLYWNRYPKFSLPVEATLPKYHEEIGDVSYLHNGVRMMAGKTEQVDMSTWSRPTNNTRSHKHGIEYGIDLVSLSLLRTSLSINGAWFHTERTDEKDQLRYVDYNYDYVPVMPSGSGYIRDRVNSTFRFVTHVPAVKMIFTTAVQVVWYESEREVYRQPDGKNRYHQFTYEGREYLGVSPIGYYTRDGHYYPWSADAERDVVRQRMIGRYYLYDFEKDVTHPWVLLSLRFTKEIGKVAELSFTANNFPNVSRWHTNPHSLSRTQLYPAPYFGAEVKIKL</sequence>
<organism evidence="14 15">
    <name type="scientific">Hoylesella buccalis DNF00853</name>
    <dbReference type="NCBI Taxonomy" id="1401074"/>
    <lineage>
        <taxon>Bacteria</taxon>
        <taxon>Pseudomonadati</taxon>
        <taxon>Bacteroidota</taxon>
        <taxon>Bacteroidia</taxon>
        <taxon>Bacteroidales</taxon>
        <taxon>Prevotellaceae</taxon>
        <taxon>Hoylesella</taxon>
    </lineage>
</organism>
<evidence type="ECO:0000256" key="8">
    <source>
        <dbReference type="ARBA" id="ARBA00023170"/>
    </source>
</evidence>
<keyword evidence="5 11" id="KW-0732">Signal</keyword>
<accession>A0A095ZIM5</accession>
<keyword evidence="2" id="KW-0813">Transport</keyword>
<evidence type="ECO:0000259" key="12">
    <source>
        <dbReference type="Pfam" id="PF00593"/>
    </source>
</evidence>
<dbReference type="Gene3D" id="2.60.40.1120">
    <property type="entry name" value="Carboxypeptidase-like, regulatory domain"/>
    <property type="match status" value="1"/>
</dbReference>
<keyword evidence="9" id="KW-0998">Cell outer membrane</keyword>
<dbReference type="Pfam" id="PF13620">
    <property type="entry name" value="CarboxypepD_reg"/>
    <property type="match status" value="1"/>
</dbReference>
<dbReference type="InterPro" id="IPR037066">
    <property type="entry name" value="Plug_dom_sf"/>
</dbReference>
<dbReference type="AlphaFoldDB" id="A0A095ZIM5"/>
<evidence type="ECO:0000313" key="15">
    <source>
        <dbReference type="Proteomes" id="UP000029556"/>
    </source>
</evidence>
<comment type="subcellular location">
    <subcellularLocation>
        <location evidence="1">Cell outer membrane</location>
        <topology evidence="1">Multi-pass membrane protein</topology>
    </subcellularLocation>
</comment>
<protein>
    <submittedName>
        <fullName evidence="14">Septum site-determining protein MinC</fullName>
    </submittedName>
</protein>
<dbReference type="RefSeq" id="WP_052042803.1">
    <property type="nucleotide sequence ID" value="NZ_JRNN01000066.1"/>
</dbReference>
<dbReference type="InterPro" id="IPR012910">
    <property type="entry name" value="Plug_dom"/>
</dbReference>
<dbReference type="InterPro" id="IPR013784">
    <property type="entry name" value="Carb-bd-like_fold"/>
</dbReference>
<feature type="domain" description="TonB-dependent receptor plug" evidence="13">
    <location>
        <begin position="117"/>
        <end position="249"/>
    </location>
</feature>
<evidence type="ECO:0000256" key="4">
    <source>
        <dbReference type="ARBA" id="ARBA00022692"/>
    </source>
</evidence>
<dbReference type="OrthoDB" id="1151166at2"/>
<dbReference type="GO" id="GO:0015344">
    <property type="term" value="F:siderophore uptake transmembrane transporter activity"/>
    <property type="evidence" value="ECO:0007669"/>
    <property type="project" value="TreeGrafter"/>
</dbReference>
<dbReference type="Pfam" id="PF00593">
    <property type="entry name" value="TonB_dep_Rec_b-barrel"/>
    <property type="match status" value="1"/>
</dbReference>
<evidence type="ECO:0000256" key="11">
    <source>
        <dbReference type="SAM" id="SignalP"/>
    </source>
</evidence>
<dbReference type="PANTHER" id="PTHR30069">
    <property type="entry name" value="TONB-DEPENDENT OUTER MEMBRANE RECEPTOR"/>
    <property type="match status" value="1"/>
</dbReference>
<evidence type="ECO:0000256" key="6">
    <source>
        <dbReference type="ARBA" id="ARBA00023077"/>
    </source>
</evidence>
<dbReference type="EMBL" id="JRNN01000066">
    <property type="protein sequence ID" value="KGF34568.1"/>
    <property type="molecule type" value="Genomic_DNA"/>
</dbReference>
<dbReference type="SUPFAM" id="SSF56935">
    <property type="entry name" value="Porins"/>
    <property type="match status" value="1"/>
</dbReference>
<evidence type="ECO:0000256" key="9">
    <source>
        <dbReference type="ARBA" id="ARBA00023237"/>
    </source>
</evidence>
<evidence type="ECO:0000256" key="5">
    <source>
        <dbReference type="ARBA" id="ARBA00022729"/>
    </source>
</evidence>
<dbReference type="InterPro" id="IPR039426">
    <property type="entry name" value="TonB-dep_rcpt-like"/>
</dbReference>
<evidence type="ECO:0000313" key="14">
    <source>
        <dbReference type="EMBL" id="KGF34568.1"/>
    </source>
</evidence>
<keyword evidence="4" id="KW-0812">Transmembrane</keyword>
<feature type="chain" id="PRO_5001923666" evidence="11">
    <location>
        <begin position="23"/>
        <end position="942"/>
    </location>
</feature>
<dbReference type="GO" id="GO:0030246">
    <property type="term" value="F:carbohydrate binding"/>
    <property type="evidence" value="ECO:0007669"/>
    <property type="project" value="InterPro"/>
</dbReference>